<gene>
    <name evidence="2" type="ORF">CAEBREN_20724</name>
</gene>
<proteinExistence type="predicted"/>
<dbReference type="InParanoid" id="G0N665"/>
<sequence length="339" mass="39092">MSLPEFPFQFLPSLMREKVVQVMGGQDRLSFSTISEDANKLSKPRKQQAKIVTIKLYGDIKLKSDIEQFPSLIIQLARDVNITPEQVYSKCQYINGVKQNEKIWKNLKRSRYSLRDWIDHYMELVKCDAITLKLKLFGSRTNPASLLKVIQGLNVEQIELIGQVEEEGMRVVQQCPTVKRVHFGFYFPTGNERLELLSREFDEFVTSSSDHSKLSLHEILLLRSKVVTMMRTGLDKHSLNSLLKEWENGWNPNFEAMLFHCVISIGDKPDILNGIYYREVVDDDKDVSRFNSEAAAAWSNGNWGEKAYQIQRKETGVKANLNFAPFSPRCLMVKLIVQH</sequence>
<dbReference type="PANTHER" id="PTHR22899:SF0">
    <property type="entry name" value="F-BOX ASSOCIATED DOMAIN-CONTAINING PROTEIN-RELATED"/>
    <property type="match status" value="1"/>
</dbReference>
<dbReference type="Pfam" id="PF07735">
    <property type="entry name" value="FBA_2"/>
    <property type="match status" value="1"/>
</dbReference>
<feature type="domain" description="Sdz-33 F-box" evidence="1">
    <location>
        <begin position="196"/>
        <end position="257"/>
    </location>
</feature>
<dbReference type="InterPro" id="IPR012885">
    <property type="entry name" value="F-box_Sdz-33"/>
</dbReference>
<name>G0N665_CAEBE</name>
<dbReference type="PANTHER" id="PTHR22899">
    <property type="entry name" value="CYCLIN-RELATED F-BOX FAMILY"/>
    <property type="match status" value="1"/>
</dbReference>
<dbReference type="InterPro" id="IPR053222">
    <property type="entry name" value="Zygotic_Embryogenesis-Asso"/>
</dbReference>
<dbReference type="EMBL" id="GL379842">
    <property type="protein sequence ID" value="EGT53540.1"/>
    <property type="molecule type" value="Genomic_DNA"/>
</dbReference>
<evidence type="ECO:0000313" key="3">
    <source>
        <dbReference type="Proteomes" id="UP000008068"/>
    </source>
</evidence>
<organism evidence="3">
    <name type="scientific">Caenorhabditis brenneri</name>
    <name type="common">Nematode worm</name>
    <dbReference type="NCBI Taxonomy" id="135651"/>
    <lineage>
        <taxon>Eukaryota</taxon>
        <taxon>Metazoa</taxon>
        <taxon>Ecdysozoa</taxon>
        <taxon>Nematoda</taxon>
        <taxon>Chromadorea</taxon>
        <taxon>Rhabditida</taxon>
        <taxon>Rhabditina</taxon>
        <taxon>Rhabditomorpha</taxon>
        <taxon>Rhabditoidea</taxon>
        <taxon>Rhabditidae</taxon>
        <taxon>Peloderinae</taxon>
        <taxon>Caenorhabditis</taxon>
    </lineage>
</organism>
<dbReference type="OrthoDB" id="5910347at2759"/>
<accession>G0N665</accession>
<protein>
    <recommendedName>
        <fullName evidence="1">Sdz-33 F-box domain-containing protein</fullName>
    </recommendedName>
</protein>
<reference evidence="3" key="1">
    <citation type="submission" date="2011-07" db="EMBL/GenBank/DDBJ databases">
        <authorList>
            <consortium name="Caenorhabditis brenneri Sequencing and Analysis Consortium"/>
            <person name="Wilson R.K."/>
        </authorList>
    </citation>
    <scope>NUCLEOTIDE SEQUENCE [LARGE SCALE GENOMIC DNA]</scope>
    <source>
        <strain evidence="3">PB2801</strain>
    </source>
</reference>
<keyword evidence="3" id="KW-1185">Reference proteome</keyword>
<dbReference type="Proteomes" id="UP000008068">
    <property type="component" value="Unassembled WGS sequence"/>
</dbReference>
<dbReference type="HOGENOM" id="CLU_028840_1_3_1"/>
<evidence type="ECO:0000313" key="2">
    <source>
        <dbReference type="EMBL" id="EGT53540.1"/>
    </source>
</evidence>
<dbReference type="AlphaFoldDB" id="G0N665"/>
<evidence type="ECO:0000259" key="1">
    <source>
        <dbReference type="Pfam" id="PF07735"/>
    </source>
</evidence>